<feature type="compositionally biased region" description="Basic and acidic residues" evidence="1">
    <location>
        <begin position="49"/>
        <end position="69"/>
    </location>
</feature>
<organism evidence="2 3">
    <name type="scientific">Candidatus Ordinivivax streblomastigis</name>
    <dbReference type="NCBI Taxonomy" id="2540710"/>
    <lineage>
        <taxon>Bacteria</taxon>
        <taxon>Pseudomonadati</taxon>
        <taxon>Bacteroidota</taxon>
        <taxon>Bacteroidia</taxon>
        <taxon>Bacteroidales</taxon>
        <taxon>Candidatus Ordinivivax</taxon>
    </lineage>
</organism>
<dbReference type="AlphaFoldDB" id="A0A5M8P332"/>
<feature type="compositionally biased region" description="Low complexity" evidence="1">
    <location>
        <begin position="12"/>
        <end position="22"/>
    </location>
</feature>
<reference evidence="2 3" key="1">
    <citation type="submission" date="2019-03" db="EMBL/GenBank/DDBJ databases">
        <title>Single cell metagenomics reveals metabolic interactions within the superorganism composed of flagellate Streblomastix strix and complex community of Bacteroidetes bacteria on its surface.</title>
        <authorList>
            <person name="Treitli S.C."/>
            <person name="Kolisko M."/>
            <person name="Husnik F."/>
            <person name="Keeling P."/>
            <person name="Hampl V."/>
        </authorList>
    </citation>
    <scope>NUCLEOTIDE SEQUENCE [LARGE SCALE GENOMIC DNA]</scope>
    <source>
        <strain evidence="2">St1</strain>
    </source>
</reference>
<protein>
    <submittedName>
        <fullName evidence="2">Uncharacterized protein</fullName>
    </submittedName>
</protein>
<evidence type="ECO:0000313" key="2">
    <source>
        <dbReference type="EMBL" id="KAA6302863.1"/>
    </source>
</evidence>
<comment type="caution">
    <text evidence="2">The sequence shown here is derived from an EMBL/GenBank/DDBJ whole genome shotgun (WGS) entry which is preliminary data.</text>
</comment>
<evidence type="ECO:0000256" key="1">
    <source>
        <dbReference type="SAM" id="MobiDB-lite"/>
    </source>
</evidence>
<gene>
    <name evidence="2" type="ORF">EZS26_001033</name>
</gene>
<proteinExistence type="predicted"/>
<name>A0A5M8P332_9BACT</name>
<accession>A0A5M8P332</accession>
<dbReference type="Proteomes" id="UP000324575">
    <property type="component" value="Unassembled WGS sequence"/>
</dbReference>
<sequence length="120" mass="13317">MAKKITNDEGQNTVNEVNTTVNDILPEGTNTGSEEIVKPETASQPAPESKPDKGEKESKDTKQAKVETRDYPPFIDTILKSFLQYETLYIDAHGGAFTPSTSQKIRGNATLYKNPYHNKN</sequence>
<feature type="region of interest" description="Disordered" evidence="1">
    <location>
        <begin position="1"/>
        <end position="69"/>
    </location>
</feature>
<dbReference type="EMBL" id="SNRX01000005">
    <property type="protein sequence ID" value="KAA6302863.1"/>
    <property type="molecule type" value="Genomic_DNA"/>
</dbReference>
<evidence type="ECO:0000313" key="3">
    <source>
        <dbReference type="Proteomes" id="UP000324575"/>
    </source>
</evidence>